<dbReference type="Proteomes" id="UP000032304">
    <property type="component" value="Chromosome 13"/>
</dbReference>
<keyword evidence="2" id="KW-1185">Reference proteome</keyword>
<gene>
    <name evidence="1" type="ORF">B456_013G079200</name>
</gene>
<evidence type="ECO:0000313" key="2">
    <source>
        <dbReference type="Proteomes" id="UP000032304"/>
    </source>
</evidence>
<reference evidence="1 2" key="1">
    <citation type="journal article" date="2012" name="Nature">
        <title>Repeated polyploidization of Gossypium genomes and the evolution of spinnable cotton fibres.</title>
        <authorList>
            <person name="Paterson A.H."/>
            <person name="Wendel J.F."/>
            <person name="Gundlach H."/>
            <person name="Guo H."/>
            <person name="Jenkins J."/>
            <person name="Jin D."/>
            <person name="Llewellyn D."/>
            <person name="Showmaker K.C."/>
            <person name="Shu S."/>
            <person name="Udall J."/>
            <person name="Yoo M.J."/>
            <person name="Byers R."/>
            <person name="Chen W."/>
            <person name="Doron-Faigenboim A."/>
            <person name="Duke M.V."/>
            <person name="Gong L."/>
            <person name="Grimwood J."/>
            <person name="Grover C."/>
            <person name="Grupp K."/>
            <person name="Hu G."/>
            <person name="Lee T.H."/>
            <person name="Li J."/>
            <person name="Lin L."/>
            <person name="Liu T."/>
            <person name="Marler B.S."/>
            <person name="Page J.T."/>
            <person name="Roberts A.W."/>
            <person name="Romanel E."/>
            <person name="Sanders W.S."/>
            <person name="Szadkowski E."/>
            <person name="Tan X."/>
            <person name="Tang H."/>
            <person name="Xu C."/>
            <person name="Wang J."/>
            <person name="Wang Z."/>
            <person name="Zhang D."/>
            <person name="Zhang L."/>
            <person name="Ashrafi H."/>
            <person name="Bedon F."/>
            <person name="Bowers J.E."/>
            <person name="Brubaker C.L."/>
            <person name="Chee P.W."/>
            <person name="Das S."/>
            <person name="Gingle A.R."/>
            <person name="Haigler C.H."/>
            <person name="Harker D."/>
            <person name="Hoffmann L.V."/>
            <person name="Hovav R."/>
            <person name="Jones D.C."/>
            <person name="Lemke C."/>
            <person name="Mansoor S."/>
            <person name="ur Rahman M."/>
            <person name="Rainville L.N."/>
            <person name="Rambani A."/>
            <person name="Reddy U.K."/>
            <person name="Rong J.K."/>
            <person name="Saranga Y."/>
            <person name="Scheffler B.E."/>
            <person name="Scheffler J.A."/>
            <person name="Stelly D.M."/>
            <person name="Triplett B.A."/>
            <person name="Van Deynze A."/>
            <person name="Vaslin M.F."/>
            <person name="Waghmare V.N."/>
            <person name="Walford S.A."/>
            <person name="Wright R.J."/>
            <person name="Zaki E.A."/>
            <person name="Zhang T."/>
            <person name="Dennis E.S."/>
            <person name="Mayer K.F."/>
            <person name="Peterson D.G."/>
            <person name="Rokhsar D.S."/>
            <person name="Wang X."/>
            <person name="Schmutz J."/>
        </authorList>
    </citation>
    <scope>NUCLEOTIDE SEQUENCE [LARGE SCALE GENOMIC DNA]</scope>
</reference>
<protein>
    <submittedName>
        <fullName evidence="1">Uncharacterized protein</fullName>
    </submittedName>
</protein>
<sequence>MYILLTFIKIFLELQRMKLCSYIFTSQLTNSFPDTAKKNTLNFSLTISIHFCPSYKTKILFGFPKVKVQHFFIENFEWVLINSRNKASSIIIIRFSNVIH</sequence>
<dbReference type="AlphaFoldDB" id="A0A0D2SAG6"/>
<dbReference type="EMBL" id="CM001752">
    <property type="protein sequence ID" value="KJB80057.1"/>
    <property type="molecule type" value="Genomic_DNA"/>
</dbReference>
<organism evidence="1 2">
    <name type="scientific">Gossypium raimondii</name>
    <name type="common">Peruvian cotton</name>
    <name type="synonym">Gossypium klotzschianum subsp. raimondii</name>
    <dbReference type="NCBI Taxonomy" id="29730"/>
    <lineage>
        <taxon>Eukaryota</taxon>
        <taxon>Viridiplantae</taxon>
        <taxon>Streptophyta</taxon>
        <taxon>Embryophyta</taxon>
        <taxon>Tracheophyta</taxon>
        <taxon>Spermatophyta</taxon>
        <taxon>Magnoliopsida</taxon>
        <taxon>eudicotyledons</taxon>
        <taxon>Gunneridae</taxon>
        <taxon>Pentapetalae</taxon>
        <taxon>rosids</taxon>
        <taxon>malvids</taxon>
        <taxon>Malvales</taxon>
        <taxon>Malvaceae</taxon>
        <taxon>Malvoideae</taxon>
        <taxon>Gossypium</taxon>
    </lineage>
</organism>
<dbReference type="Gramene" id="KJB80057">
    <property type="protein sequence ID" value="KJB80057"/>
    <property type="gene ID" value="B456_013G079200"/>
</dbReference>
<evidence type="ECO:0000313" key="1">
    <source>
        <dbReference type="EMBL" id="KJB80057.1"/>
    </source>
</evidence>
<name>A0A0D2SAG6_GOSRA</name>
<proteinExistence type="predicted"/>
<accession>A0A0D2SAG6</accession>